<evidence type="ECO:0000256" key="9">
    <source>
        <dbReference type="ARBA" id="ARBA00093467"/>
    </source>
</evidence>
<dbReference type="InterPro" id="IPR052511">
    <property type="entry name" value="ATP-dep_Helicase"/>
</dbReference>
<protein>
    <submittedName>
        <fullName evidence="12">ATP-dependent helicase Lhr and Lhr-like helicase</fullName>
    </submittedName>
</protein>
<evidence type="ECO:0000313" key="13">
    <source>
        <dbReference type="Proteomes" id="UP000185839"/>
    </source>
</evidence>
<dbReference type="PANTHER" id="PTHR47962:SF3">
    <property type="entry name" value="LARGE ATP-DEPENDENT HELICASE-RELATED PROTEIN"/>
    <property type="match status" value="1"/>
</dbReference>
<sequence>MDNFQNTEGLKIIKNWMAQKDFAPFTFQLETWEKFYKNYSGMVVAPTGFGKTYSVFLAVIIDFLNFPEKYGDGLKLLWITPLRALAKDIAKAMKESIDEIGLDWSVGVRNGDTPISERTSQTKKMPDILLVTPESLHLLLAQKNNQRFFKHLKCIAVDEWHELLGGKRGVLTELALSRLTSYQKKIRIWGITATIGNLDEALEVLLPYKTKKMKVVAKEKKKIDIIAVLPDEVEILPWAGHLGNKLANKVIPIILESKTTLVFTNTRSQAEMWYQILLQQHPDFAGQIAIHHSSIDKDLRIWIEENLSSGYLKAVVSTSSLDLGVDFKPVDTVIQIGSAKGVARFLQRAGRSGHSPFETSKIYFVPTHSLELIEVAALKEAVKQKIIEPRVPMVMTFDVLVQYLITLAVGEGFKAEETFEQIKNTYAFQEITAEEWTSILQFITIGGGAFKNYEEFHKVVIEEGIYKVTSRRIAMLHRMNIGVIVSDAMLKVKVLGGSYVGMIEEYFITRMKKEDKFILAGRVLEVAHIKEMTVYVRSAKGKAMVPSYLGGRLPLSSYLGQFLRMKLSESLDAKSSEKELKFLHPLLASQEGISHIPKEDEFLVEIIKTRDGYHLFMYPFEGRLIHEVMSALIAFRISKVTPISFSMAMNDYGFELLSSQEIPLTEENLKQILSKENLIKDVLSSINATEMARRKFRDIAVISGLVIQTYPGQHKNNKSLQSSAGLIFNVLEDYDSQNILLKQAYTEVFNQQIDEARLVEAFNRIENSKIILKFANSFTPLSFPIKVDSLRQSLSSEDLGERIKRMQAEAMKKGKTVIQMARGK</sequence>
<dbReference type="AlphaFoldDB" id="A0A1N7KBT1"/>
<dbReference type="PANTHER" id="PTHR47962">
    <property type="entry name" value="ATP-DEPENDENT HELICASE LHR-RELATED-RELATED"/>
    <property type="match status" value="1"/>
</dbReference>
<dbReference type="RefSeq" id="WP_262493347.1">
    <property type="nucleotide sequence ID" value="NZ_FTOI01000003.1"/>
</dbReference>
<evidence type="ECO:0000256" key="1">
    <source>
        <dbReference type="ARBA" id="ARBA00022741"/>
    </source>
</evidence>
<keyword evidence="1" id="KW-0547">Nucleotide-binding</keyword>
<evidence type="ECO:0000259" key="10">
    <source>
        <dbReference type="PROSITE" id="PS51192"/>
    </source>
</evidence>
<evidence type="ECO:0000256" key="3">
    <source>
        <dbReference type="ARBA" id="ARBA00022801"/>
    </source>
</evidence>
<dbReference type="SMART" id="SM00490">
    <property type="entry name" value="HELICc"/>
    <property type="match status" value="1"/>
</dbReference>
<reference evidence="13" key="1">
    <citation type="submission" date="2017-01" db="EMBL/GenBank/DDBJ databases">
        <authorList>
            <person name="Varghese N."/>
            <person name="Submissions S."/>
        </authorList>
    </citation>
    <scope>NUCLEOTIDE SEQUENCE [LARGE SCALE GENOMIC DNA]</scope>
    <source>
        <strain evidence="13">DSM 23145</strain>
    </source>
</reference>
<evidence type="ECO:0000256" key="4">
    <source>
        <dbReference type="ARBA" id="ARBA00022806"/>
    </source>
</evidence>
<evidence type="ECO:0000313" key="12">
    <source>
        <dbReference type="EMBL" id="SIS58999.1"/>
    </source>
</evidence>
<keyword evidence="5" id="KW-0067">ATP-binding</keyword>
<organism evidence="12 13">
    <name type="scientific">Kaistella chaponensis</name>
    <dbReference type="NCBI Taxonomy" id="713588"/>
    <lineage>
        <taxon>Bacteria</taxon>
        <taxon>Pseudomonadati</taxon>
        <taxon>Bacteroidota</taxon>
        <taxon>Flavobacteriia</taxon>
        <taxon>Flavobacteriales</taxon>
        <taxon>Weeksellaceae</taxon>
        <taxon>Chryseobacterium group</taxon>
        <taxon>Kaistella</taxon>
    </lineage>
</organism>
<keyword evidence="8" id="KW-0413">Isomerase</keyword>
<name>A0A1N7KBT1_9FLAO</name>
<dbReference type="NCBIfam" id="TIGR04121">
    <property type="entry name" value="DEXH_lig_assoc"/>
    <property type="match status" value="1"/>
</dbReference>
<dbReference type="PIRSF" id="PIRSF037307">
    <property type="entry name" value="Lhr-like_helic_prd"/>
    <property type="match status" value="1"/>
</dbReference>
<dbReference type="SUPFAM" id="SSF52540">
    <property type="entry name" value="P-loop containing nucleoside triphosphate hydrolases"/>
    <property type="match status" value="1"/>
</dbReference>
<feature type="domain" description="Helicase C-terminal" evidence="11">
    <location>
        <begin position="249"/>
        <end position="398"/>
    </location>
</feature>
<dbReference type="STRING" id="713588.SAMN05421789_103119"/>
<dbReference type="CDD" id="cd18796">
    <property type="entry name" value="SF2_C_LHR"/>
    <property type="match status" value="1"/>
</dbReference>
<dbReference type="InterPro" id="IPR045628">
    <property type="entry name" value="Lhr_WH_dom"/>
</dbReference>
<keyword evidence="2" id="KW-0227">DNA damage</keyword>
<dbReference type="GO" id="GO:0005524">
    <property type="term" value="F:ATP binding"/>
    <property type="evidence" value="ECO:0007669"/>
    <property type="project" value="UniProtKB-KW"/>
</dbReference>
<keyword evidence="7" id="KW-0234">DNA repair</keyword>
<evidence type="ECO:0000256" key="6">
    <source>
        <dbReference type="ARBA" id="ARBA00023125"/>
    </source>
</evidence>
<accession>A0A1N7KBT1</accession>
<dbReference type="InterPro" id="IPR001650">
    <property type="entry name" value="Helicase_C-like"/>
</dbReference>
<keyword evidence="6" id="KW-0238">DNA-binding</keyword>
<keyword evidence="3" id="KW-0378">Hydrolase</keyword>
<dbReference type="GO" id="GO:0003677">
    <property type="term" value="F:DNA binding"/>
    <property type="evidence" value="ECO:0007669"/>
    <property type="project" value="UniProtKB-KW"/>
</dbReference>
<evidence type="ECO:0000256" key="5">
    <source>
        <dbReference type="ARBA" id="ARBA00022840"/>
    </source>
</evidence>
<dbReference type="PROSITE" id="PS51192">
    <property type="entry name" value="HELICASE_ATP_BIND_1"/>
    <property type="match status" value="1"/>
</dbReference>
<evidence type="ECO:0000256" key="2">
    <source>
        <dbReference type="ARBA" id="ARBA00022763"/>
    </source>
</evidence>
<evidence type="ECO:0000256" key="7">
    <source>
        <dbReference type="ARBA" id="ARBA00023204"/>
    </source>
</evidence>
<dbReference type="EMBL" id="FTOI01000003">
    <property type="protein sequence ID" value="SIS58999.1"/>
    <property type="molecule type" value="Genomic_DNA"/>
</dbReference>
<comment type="similarity">
    <text evidence="9">Belongs to the Lhr helicase family. Lhr-Core subfamily.</text>
</comment>
<dbReference type="Pfam" id="PF08494">
    <property type="entry name" value="DEAD_assoc"/>
    <property type="match status" value="1"/>
</dbReference>
<dbReference type="InterPro" id="IPR014001">
    <property type="entry name" value="Helicase_ATP-bd"/>
</dbReference>
<proteinExistence type="inferred from homology"/>
<dbReference type="CDD" id="cd17922">
    <property type="entry name" value="DEXHc_LHR-like"/>
    <property type="match status" value="1"/>
</dbReference>
<dbReference type="Pfam" id="PF00271">
    <property type="entry name" value="Helicase_C"/>
    <property type="match status" value="1"/>
</dbReference>
<dbReference type="Gene3D" id="3.40.50.300">
    <property type="entry name" value="P-loop containing nucleotide triphosphate hydrolases"/>
    <property type="match status" value="2"/>
</dbReference>
<dbReference type="Pfam" id="PF19306">
    <property type="entry name" value="WHD_Lhr"/>
    <property type="match status" value="1"/>
</dbReference>
<dbReference type="PROSITE" id="PS51194">
    <property type="entry name" value="HELICASE_CTER"/>
    <property type="match status" value="1"/>
</dbReference>
<dbReference type="GO" id="GO:0016887">
    <property type="term" value="F:ATP hydrolysis activity"/>
    <property type="evidence" value="ECO:0007669"/>
    <property type="project" value="TreeGrafter"/>
</dbReference>
<keyword evidence="4 12" id="KW-0347">Helicase</keyword>
<dbReference type="SMART" id="SM00487">
    <property type="entry name" value="DEXDc"/>
    <property type="match status" value="1"/>
</dbReference>
<feature type="domain" description="Helicase ATP-binding" evidence="10">
    <location>
        <begin position="32"/>
        <end position="213"/>
    </location>
</feature>
<dbReference type="InterPro" id="IPR013701">
    <property type="entry name" value="Lhr-like_DEAD/DEAH_assoc"/>
</dbReference>
<dbReference type="InterPro" id="IPR027417">
    <property type="entry name" value="P-loop_NTPase"/>
</dbReference>
<dbReference type="Pfam" id="PF00270">
    <property type="entry name" value="DEAD"/>
    <property type="match status" value="1"/>
</dbReference>
<dbReference type="GO" id="GO:0006281">
    <property type="term" value="P:DNA repair"/>
    <property type="evidence" value="ECO:0007669"/>
    <property type="project" value="UniProtKB-KW"/>
</dbReference>
<dbReference type="InterPro" id="IPR011545">
    <property type="entry name" value="DEAD/DEAH_box_helicase_dom"/>
</dbReference>
<dbReference type="InterPro" id="IPR017170">
    <property type="entry name" value="Lhr-like"/>
</dbReference>
<evidence type="ECO:0000256" key="8">
    <source>
        <dbReference type="ARBA" id="ARBA00023235"/>
    </source>
</evidence>
<dbReference type="InterPro" id="IPR026362">
    <property type="entry name" value="DEXH_lig_assoc"/>
</dbReference>
<dbReference type="GO" id="GO:0004386">
    <property type="term" value="F:helicase activity"/>
    <property type="evidence" value="ECO:0007669"/>
    <property type="project" value="UniProtKB-KW"/>
</dbReference>
<dbReference type="Proteomes" id="UP000185839">
    <property type="component" value="Unassembled WGS sequence"/>
</dbReference>
<gene>
    <name evidence="12" type="ORF">SAMN05421789_103119</name>
</gene>
<keyword evidence="13" id="KW-1185">Reference proteome</keyword>
<evidence type="ECO:0000259" key="11">
    <source>
        <dbReference type="PROSITE" id="PS51194"/>
    </source>
</evidence>